<name>U6KX10_EIMTE</name>
<proteinExistence type="predicted"/>
<dbReference type="PANTHER" id="PTHR13158">
    <property type="match status" value="1"/>
</dbReference>
<evidence type="ECO:0000313" key="3">
    <source>
        <dbReference type="Proteomes" id="UP000030747"/>
    </source>
</evidence>
<dbReference type="PANTHER" id="PTHR13158:SF5">
    <property type="entry name" value="NAD KINASE 2, MITOCHONDRIAL"/>
    <property type="match status" value="1"/>
</dbReference>
<dbReference type="GO" id="GO:0003951">
    <property type="term" value="F:NAD+ kinase activity"/>
    <property type="evidence" value="ECO:0007669"/>
    <property type="project" value="InterPro"/>
</dbReference>
<dbReference type="AlphaFoldDB" id="U6KX10"/>
<reference evidence="2" key="2">
    <citation type="submission" date="2013-10" db="EMBL/GenBank/DDBJ databases">
        <authorList>
            <person name="Aslett M."/>
        </authorList>
    </citation>
    <scope>NUCLEOTIDE SEQUENCE [LARGE SCALE GENOMIC DNA]</scope>
    <source>
        <strain evidence="2">Houghton</strain>
    </source>
</reference>
<evidence type="ECO:0008006" key="4">
    <source>
        <dbReference type="Google" id="ProtNLM"/>
    </source>
</evidence>
<reference evidence="2" key="1">
    <citation type="submission" date="2013-10" db="EMBL/GenBank/DDBJ databases">
        <title>Genomic analysis of the causative agents of coccidiosis in chickens.</title>
        <authorList>
            <person name="Reid A.J."/>
            <person name="Blake D."/>
            <person name="Billington K."/>
            <person name="Browne H."/>
            <person name="Dunn M."/>
            <person name="Hung S."/>
            <person name="Kawahara F."/>
            <person name="Miranda-Saavedra D."/>
            <person name="Mourier T."/>
            <person name="Nagra H."/>
            <person name="Otto T.D."/>
            <person name="Rawlings N."/>
            <person name="Sanchez A."/>
            <person name="Sanders M."/>
            <person name="Subramaniam C."/>
            <person name="Tay Y."/>
            <person name="Dear P."/>
            <person name="Doerig C."/>
            <person name="Gruber A."/>
            <person name="Parkinson J."/>
            <person name="Shirley M."/>
            <person name="Wan K.L."/>
            <person name="Berriman M."/>
            <person name="Tomley F."/>
            <person name="Pain A."/>
        </authorList>
    </citation>
    <scope>NUCLEOTIDE SEQUENCE [LARGE SCALE GENOMIC DNA]</scope>
    <source>
        <strain evidence="2">Houghton</strain>
    </source>
</reference>
<feature type="compositionally biased region" description="Low complexity" evidence="1">
    <location>
        <begin position="403"/>
        <end position="415"/>
    </location>
</feature>
<dbReference type="GO" id="GO:0019674">
    <property type="term" value="P:NAD+ metabolic process"/>
    <property type="evidence" value="ECO:0007669"/>
    <property type="project" value="InterPro"/>
</dbReference>
<protein>
    <recommendedName>
        <fullName evidence="4">NAD(+) kinase</fullName>
    </recommendedName>
</protein>
<dbReference type="GO" id="GO:0005739">
    <property type="term" value="C:mitochondrion"/>
    <property type="evidence" value="ECO:0007669"/>
    <property type="project" value="TreeGrafter"/>
</dbReference>
<feature type="compositionally biased region" description="Basic and acidic residues" evidence="1">
    <location>
        <begin position="416"/>
        <end position="439"/>
    </location>
</feature>
<dbReference type="Gene3D" id="3.40.50.10330">
    <property type="entry name" value="Probable inorganic polyphosphate/atp-NAD kinase, domain 1"/>
    <property type="match status" value="1"/>
</dbReference>
<feature type="compositionally biased region" description="Low complexity" evidence="1">
    <location>
        <begin position="122"/>
        <end position="170"/>
    </location>
</feature>
<dbReference type="InterPro" id="IPR016064">
    <property type="entry name" value="NAD/diacylglycerol_kinase_sf"/>
</dbReference>
<accession>U6KX10</accession>
<feature type="compositionally biased region" description="Low complexity" evidence="1">
    <location>
        <begin position="619"/>
        <end position="641"/>
    </location>
</feature>
<sequence length="873" mass="93199">MLLRRRPPRAAYFGSVRPLGDPRKLQARAPSQQATALACGLRANDCRASLSQSVLGGYLWNSPDGPSLGFSAGPQPLVGQLKRQQMLLLLLQRKQNAGPTGGYLAFQTYRTFHDVPQEKPQQKQLQQQQQQQLRQQQQEQKQQQQHQPSQQQRQQQQLKQQLQQEGLQRQAHPQQQTQEEGQKLPDDGCDMCPSVRLSRIVLLNKVTRFEVSLAEKMKMWRQQHLSGCSSDSSSSSDGPAVAGGGGEAAVGGAASAAAVAKAAPAADLYTPGSRAYEAAAAAAEAAAAAALARDYPTAYRTHLLHQQAAAELYRQLREDYGLHVTLIKARTIQGQKLSRRGDVALPPDAIISAGGDGTYLEAASIIPGHLEGSPKGPWIFGVNTDPTRSEGRLCVKPSKHGKQQQQQEPQQPLQQKGHEEGQRHGQKSHQEHECHEQQKLKLQQQEHLQGQQQQQQQQQQRSPALGYPLTFRTPRVPSHGMPSSAAGSSAACCGSPLLAAALTPPSGASAAAVAEGLESEELDVKGYVAATLQHLLQGGALLVSRQRIRVTLRFPQHMQDEVMKRLSAIRPEVTSGINTRSSSSSSSGGNFGWPPKDDEGLSYRGSSKALETPWLTGTAAEGAGAAGGSPTTAADGSAAAGPLLPSRRHVGRPSVGVAAEGLTFDAAAVDIGGATFSAGAAAAGGAAGGASSGDSVVELRLPFLSVNDVFVSDVNVAKTLYADLWIDGETKRHKSSGVLVSTGTGSTAWNYNMGAVGKQQAKAIVDQVLSLRPKIKDMEGPLSDAELQKVVQKANEQLLLDPAAPLMRFLVREPIDNRIFSCERTMGTGRNIRIKPLAGEIILSMDGLAELPLPPLVEIALSVDPSDALWTAE</sequence>
<evidence type="ECO:0000256" key="1">
    <source>
        <dbReference type="SAM" id="MobiDB-lite"/>
    </source>
</evidence>
<feature type="region of interest" description="Disordered" evidence="1">
    <location>
        <begin position="389"/>
        <end position="490"/>
    </location>
</feature>
<dbReference type="RefSeq" id="XP_013233437.1">
    <property type="nucleotide sequence ID" value="XM_013377983.1"/>
</dbReference>
<dbReference type="EMBL" id="HG675732">
    <property type="protein sequence ID" value="CDJ42687.1"/>
    <property type="molecule type" value="Genomic_DNA"/>
</dbReference>
<dbReference type="GeneID" id="25250538"/>
<feature type="region of interest" description="Disordered" evidence="1">
    <location>
        <begin position="574"/>
        <end position="604"/>
    </location>
</feature>
<feature type="compositionally biased region" description="Low complexity" evidence="1">
    <location>
        <begin position="226"/>
        <end position="240"/>
    </location>
</feature>
<dbReference type="Proteomes" id="UP000030747">
    <property type="component" value="Unassembled WGS sequence"/>
</dbReference>
<dbReference type="Gene3D" id="2.60.200.30">
    <property type="entry name" value="Probable inorganic polyphosphate/atp-NAD kinase, domain 2"/>
    <property type="match status" value="1"/>
</dbReference>
<feature type="region of interest" description="Disordered" evidence="1">
    <location>
        <begin position="116"/>
        <end position="190"/>
    </location>
</feature>
<feature type="region of interest" description="Disordered" evidence="1">
    <location>
        <begin position="225"/>
        <end position="247"/>
    </location>
</feature>
<dbReference type="OMA" id="EHECHEQ"/>
<dbReference type="InterPro" id="IPR017437">
    <property type="entry name" value="ATP-NAD_kinase_PpnK-typ_C"/>
</dbReference>
<gene>
    <name evidence="2" type="ORF">ETH_00006680</name>
</gene>
<evidence type="ECO:0000313" key="2">
    <source>
        <dbReference type="EMBL" id="CDJ42687.1"/>
    </source>
</evidence>
<dbReference type="VEuPathDB" id="ToxoDB:ETH_00006680"/>
<dbReference type="InterPro" id="IPR017438">
    <property type="entry name" value="ATP-NAD_kinase_N"/>
</dbReference>
<dbReference type="SUPFAM" id="SSF111331">
    <property type="entry name" value="NAD kinase/diacylglycerol kinase-like"/>
    <property type="match status" value="1"/>
</dbReference>
<organism evidence="2 3">
    <name type="scientific">Eimeria tenella</name>
    <name type="common">Coccidian parasite</name>
    <dbReference type="NCBI Taxonomy" id="5802"/>
    <lineage>
        <taxon>Eukaryota</taxon>
        <taxon>Sar</taxon>
        <taxon>Alveolata</taxon>
        <taxon>Apicomplexa</taxon>
        <taxon>Conoidasida</taxon>
        <taxon>Coccidia</taxon>
        <taxon>Eucoccidiorida</taxon>
        <taxon>Eimeriorina</taxon>
        <taxon>Eimeriidae</taxon>
        <taxon>Eimeria</taxon>
    </lineage>
</organism>
<feature type="region of interest" description="Disordered" evidence="1">
    <location>
        <begin position="619"/>
        <end position="647"/>
    </location>
</feature>
<dbReference type="VEuPathDB" id="ToxoDB:ETH2_0734400"/>
<feature type="compositionally biased region" description="Low complexity" evidence="1">
    <location>
        <begin position="440"/>
        <end position="460"/>
    </location>
</feature>
<keyword evidence="3" id="KW-1185">Reference proteome</keyword>
<dbReference type="OrthoDB" id="185618at2759"/>